<accession>A0A7C4RUC3</accession>
<dbReference type="Pfam" id="PF01257">
    <property type="entry name" value="2Fe-2S_thioredx"/>
    <property type="match status" value="1"/>
</dbReference>
<dbReference type="EMBL" id="DSUH01000352">
    <property type="protein sequence ID" value="HGU34183.1"/>
    <property type="molecule type" value="Genomic_DNA"/>
</dbReference>
<dbReference type="InterPro" id="IPR002023">
    <property type="entry name" value="NuoE-like"/>
</dbReference>
<evidence type="ECO:0000256" key="6">
    <source>
        <dbReference type="ARBA" id="ARBA00034078"/>
    </source>
</evidence>
<keyword evidence="3 7" id="KW-0479">Metal-binding</keyword>
<comment type="caution">
    <text evidence="8">The sequence shown here is derived from an EMBL/GenBank/DDBJ whole genome shotgun (WGS) entry which is preliminary data.</text>
</comment>
<evidence type="ECO:0000313" key="8">
    <source>
        <dbReference type="EMBL" id="HGU34183.1"/>
    </source>
</evidence>
<evidence type="ECO:0000256" key="4">
    <source>
        <dbReference type="ARBA" id="ARBA00023004"/>
    </source>
</evidence>
<comment type="similarity">
    <text evidence="1">Belongs to the complex I 24 kDa subunit family.</text>
</comment>
<dbReference type="PROSITE" id="PS01099">
    <property type="entry name" value="COMPLEX1_24K"/>
    <property type="match status" value="1"/>
</dbReference>
<evidence type="ECO:0000256" key="1">
    <source>
        <dbReference type="ARBA" id="ARBA00010643"/>
    </source>
</evidence>
<evidence type="ECO:0000256" key="2">
    <source>
        <dbReference type="ARBA" id="ARBA00022714"/>
    </source>
</evidence>
<dbReference type="InterPro" id="IPR036249">
    <property type="entry name" value="Thioredoxin-like_sf"/>
</dbReference>
<dbReference type="PANTHER" id="PTHR43342">
    <property type="entry name" value="NADH-QUINONE OXIDOREDUCTASE, E SUBUNIT"/>
    <property type="match status" value="1"/>
</dbReference>
<keyword evidence="5 7" id="KW-0411">Iron-sulfur</keyword>
<dbReference type="Gene3D" id="1.10.10.1590">
    <property type="entry name" value="NADH-quinone oxidoreductase subunit E"/>
    <property type="match status" value="1"/>
</dbReference>
<comment type="cofactor">
    <cofactor evidence="6">
        <name>[2Fe-2S] cluster</name>
        <dbReference type="ChEBI" id="CHEBI:190135"/>
    </cofactor>
</comment>
<dbReference type="InterPro" id="IPR028431">
    <property type="entry name" value="NADP_DH_HndA-like"/>
</dbReference>
<feature type="binding site" evidence="7">
    <location>
        <position position="89"/>
    </location>
    <ligand>
        <name>[2Fe-2S] cluster</name>
        <dbReference type="ChEBI" id="CHEBI:190135"/>
    </ligand>
</feature>
<dbReference type="Gene3D" id="3.40.30.10">
    <property type="entry name" value="Glutaredoxin"/>
    <property type="match status" value="1"/>
</dbReference>
<dbReference type="InterPro" id="IPR041921">
    <property type="entry name" value="NuoE_N"/>
</dbReference>
<evidence type="ECO:0000256" key="7">
    <source>
        <dbReference type="PIRSR" id="PIRSR000216-1"/>
    </source>
</evidence>
<proteinExistence type="inferred from homology"/>
<dbReference type="SUPFAM" id="SSF52833">
    <property type="entry name" value="Thioredoxin-like"/>
    <property type="match status" value="1"/>
</dbReference>
<evidence type="ECO:0000256" key="5">
    <source>
        <dbReference type="ARBA" id="ARBA00023014"/>
    </source>
</evidence>
<feature type="binding site" evidence="7">
    <location>
        <position position="129"/>
    </location>
    <ligand>
        <name>[2Fe-2S] cluster</name>
        <dbReference type="ChEBI" id="CHEBI:190135"/>
    </ligand>
</feature>
<comment type="cofactor">
    <cofactor evidence="7">
        <name>[2Fe-2S] cluster</name>
        <dbReference type="ChEBI" id="CHEBI:190135"/>
    </cofactor>
    <text evidence="7">Binds 1 [2Fe-2S] cluster.</text>
</comment>
<keyword evidence="4 7" id="KW-0408">Iron</keyword>
<evidence type="ECO:0000256" key="3">
    <source>
        <dbReference type="ARBA" id="ARBA00022723"/>
    </source>
</evidence>
<dbReference type="CDD" id="cd03064">
    <property type="entry name" value="TRX_Fd_NuoE"/>
    <property type="match status" value="1"/>
</dbReference>
<dbReference type="InterPro" id="IPR042128">
    <property type="entry name" value="NuoE_dom"/>
</dbReference>
<dbReference type="AlphaFoldDB" id="A0A7C4RUC3"/>
<feature type="binding site" evidence="7">
    <location>
        <position position="84"/>
    </location>
    <ligand>
        <name>[2Fe-2S] cluster</name>
        <dbReference type="ChEBI" id="CHEBI:190135"/>
    </ligand>
</feature>
<dbReference type="GO" id="GO:0051537">
    <property type="term" value="F:2 iron, 2 sulfur cluster binding"/>
    <property type="evidence" value="ECO:0007669"/>
    <property type="project" value="UniProtKB-KW"/>
</dbReference>
<sequence length="160" mass="17708">MCCQQPEIDFVVLDRIIQEEYGGRREAMIMMMQAIQRQYRYLPEEALIYLSQSIGVPLTKIYEVATFYASFSLIPKGKHILHICTGTACHLMGSGGMVEHFAKKLGIEPGGTTPDMKVTLETVNCLGACAMAPVVVLDETYHPQSTVGLINELLDPILAE</sequence>
<name>A0A7C4RUC3_9BACT</name>
<feature type="binding site" evidence="7">
    <location>
        <position position="125"/>
    </location>
    <ligand>
        <name>[2Fe-2S] cluster</name>
        <dbReference type="ChEBI" id="CHEBI:190135"/>
    </ligand>
</feature>
<organism evidence="8">
    <name type="scientific">Desulfatirhabdium butyrativorans</name>
    <dbReference type="NCBI Taxonomy" id="340467"/>
    <lineage>
        <taxon>Bacteria</taxon>
        <taxon>Pseudomonadati</taxon>
        <taxon>Thermodesulfobacteriota</taxon>
        <taxon>Desulfobacteria</taxon>
        <taxon>Desulfobacterales</taxon>
        <taxon>Desulfatirhabdiaceae</taxon>
        <taxon>Desulfatirhabdium</taxon>
    </lineage>
</organism>
<dbReference type="GO" id="GO:0046872">
    <property type="term" value="F:metal ion binding"/>
    <property type="evidence" value="ECO:0007669"/>
    <property type="project" value="UniProtKB-KW"/>
</dbReference>
<keyword evidence="2 7" id="KW-0001">2Fe-2S</keyword>
<dbReference type="PANTHER" id="PTHR43342:SF1">
    <property type="entry name" value="BIFURCATING [FEFE] HYDROGENASE GAMMA SUBUNIT"/>
    <property type="match status" value="1"/>
</dbReference>
<reference evidence="8" key="1">
    <citation type="journal article" date="2020" name="mSystems">
        <title>Genome- and Community-Level Interaction Insights into Carbon Utilization and Element Cycling Functions of Hydrothermarchaeota in Hydrothermal Sediment.</title>
        <authorList>
            <person name="Zhou Z."/>
            <person name="Liu Y."/>
            <person name="Xu W."/>
            <person name="Pan J."/>
            <person name="Luo Z.H."/>
            <person name="Li M."/>
        </authorList>
    </citation>
    <scope>NUCLEOTIDE SEQUENCE [LARGE SCALE GENOMIC DNA]</scope>
    <source>
        <strain evidence="8">SpSt-477</strain>
    </source>
</reference>
<gene>
    <name evidence="8" type="ORF">ENS29_15260</name>
</gene>
<dbReference type="GO" id="GO:0016491">
    <property type="term" value="F:oxidoreductase activity"/>
    <property type="evidence" value="ECO:0007669"/>
    <property type="project" value="InterPro"/>
</dbReference>
<dbReference type="PIRSF" id="PIRSF000216">
    <property type="entry name" value="NADH_DH_24kDa"/>
    <property type="match status" value="1"/>
</dbReference>
<protein>
    <submittedName>
        <fullName evidence="8">NAD(P)H-dependent oxidoreductase subunit E</fullName>
    </submittedName>
</protein>